<evidence type="ECO:0000256" key="1">
    <source>
        <dbReference type="SAM" id="Phobius"/>
    </source>
</evidence>
<proteinExistence type="predicted"/>
<organism evidence="2">
    <name type="scientific">Panstrongylus lignarius</name>
    <dbReference type="NCBI Taxonomy" id="156445"/>
    <lineage>
        <taxon>Eukaryota</taxon>
        <taxon>Metazoa</taxon>
        <taxon>Ecdysozoa</taxon>
        <taxon>Arthropoda</taxon>
        <taxon>Hexapoda</taxon>
        <taxon>Insecta</taxon>
        <taxon>Pterygota</taxon>
        <taxon>Neoptera</taxon>
        <taxon>Paraneoptera</taxon>
        <taxon>Hemiptera</taxon>
        <taxon>Heteroptera</taxon>
        <taxon>Panheteroptera</taxon>
        <taxon>Cimicomorpha</taxon>
        <taxon>Reduviidae</taxon>
        <taxon>Triatominae</taxon>
        <taxon>Panstrongylus</taxon>
    </lineage>
</organism>
<dbReference type="AlphaFoldDB" id="A0A224Y4D7"/>
<dbReference type="EMBL" id="GFTR01001097">
    <property type="protein sequence ID" value="JAW15329.1"/>
    <property type="molecule type" value="Transcribed_RNA"/>
</dbReference>
<accession>A0A224Y4D7</accession>
<feature type="transmembrane region" description="Helical" evidence="1">
    <location>
        <begin position="12"/>
        <end position="33"/>
    </location>
</feature>
<evidence type="ECO:0000313" key="2">
    <source>
        <dbReference type="EMBL" id="JAW15329.1"/>
    </source>
</evidence>
<keyword evidence="1" id="KW-0472">Membrane</keyword>
<keyword evidence="1" id="KW-1133">Transmembrane helix</keyword>
<name>A0A224Y4D7_9HEMI</name>
<protein>
    <submittedName>
        <fullName evidence="2">Putative secreted protein</fullName>
    </submittedName>
</protein>
<reference evidence="2" key="1">
    <citation type="journal article" date="2018" name="PLoS Negl. Trop. Dis.">
        <title>An insight into the salivary gland and fat body transcriptome of Panstrongylus lignarius (Hemiptera: Heteroptera), the main vector of Chagas disease in Peru.</title>
        <authorList>
            <person name="Nevoa J.C."/>
            <person name="Mendes M.T."/>
            <person name="da Silva M.V."/>
            <person name="Soares S.C."/>
            <person name="Oliveira C.J.F."/>
            <person name="Ribeiro J.M.C."/>
        </authorList>
    </citation>
    <scope>NUCLEOTIDE SEQUENCE</scope>
</reference>
<sequence>MCDSPTKMRIIHFFWGACLAVLVDVYVNLVFLLTHSDTRNTPNLLASLSSTNCYIHTIQDGTMFTATMNLQDVVELQALLYKYAKF</sequence>
<keyword evidence="1" id="KW-0812">Transmembrane</keyword>